<protein>
    <submittedName>
        <fullName evidence="1">Uncharacterized protein</fullName>
    </submittedName>
</protein>
<sequence>MTDRLDRIENILLDISEKAKKTEAIANSNARAVEAMLQQMAMDREERNAVLEMIAKQQKQLDRHQRILKGLQTENRRILDLLINNQPEPDDDE</sequence>
<comment type="caution">
    <text evidence="1">The sequence shown here is derived from an EMBL/GenBank/DDBJ whole genome shotgun (WGS) entry which is preliminary data.</text>
</comment>
<dbReference type="Proteomes" id="UP000618445">
    <property type="component" value="Unassembled WGS sequence"/>
</dbReference>
<name>A0ABR8C7P7_9CYAN</name>
<dbReference type="RefSeq" id="WP_190577677.1">
    <property type="nucleotide sequence ID" value="NZ_CAWPQU010000089.1"/>
</dbReference>
<dbReference type="EMBL" id="JACJQY010000009">
    <property type="protein sequence ID" value="MBD2316797.1"/>
    <property type="molecule type" value="Genomic_DNA"/>
</dbReference>
<gene>
    <name evidence="1" type="ORF">H6G05_08045</name>
</gene>
<evidence type="ECO:0000313" key="2">
    <source>
        <dbReference type="Proteomes" id="UP000618445"/>
    </source>
</evidence>
<keyword evidence="2" id="KW-1185">Reference proteome</keyword>
<proteinExistence type="predicted"/>
<evidence type="ECO:0000313" key="1">
    <source>
        <dbReference type="EMBL" id="MBD2316797.1"/>
    </source>
</evidence>
<reference evidence="1 2" key="1">
    <citation type="journal article" date="2020" name="ISME J.">
        <title>Comparative genomics reveals insights into cyanobacterial evolution and habitat adaptation.</title>
        <authorList>
            <person name="Chen M.Y."/>
            <person name="Teng W.K."/>
            <person name="Zhao L."/>
            <person name="Hu C.X."/>
            <person name="Zhou Y.K."/>
            <person name="Han B.P."/>
            <person name="Song L.R."/>
            <person name="Shu W.S."/>
        </authorList>
    </citation>
    <scope>NUCLEOTIDE SEQUENCE [LARGE SCALE GENOMIC DNA]</scope>
    <source>
        <strain evidence="1 2">FACHB-1050</strain>
    </source>
</reference>
<organism evidence="1 2">
    <name type="scientific">Phormidium tenue FACHB-1050</name>
    <dbReference type="NCBI Taxonomy" id="2692857"/>
    <lineage>
        <taxon>Bacteria</taxon>
        <taxon>Bacillati</taxon>
        <taxon>Cyanobacteriota</taxon>
        <taxon>Cyanophyceae</taxon>
        <taxon>Oscillatoriophycideae</taxon>
        <taxon>Oscillatoriales</taxon>
        <taxon>Oscillatoriaceae</taxon>
        <taxon>Phormidium</taxon>
    </lineage>
</organism>
<accession>A0ABR8C7P7</accession>